<sequence>MVDMDDADVSLSEAELDELESLLASDAVPDDCMSLEMLDGYLAAVTVSPRPLETVEWLPSVWSDTEALPTGGGVQRLLTLILRYHDEIAQTLGDPDGWEPFCYASDETADEVRLGDEWMTGFELGLELWDEDWREDLEAHDADTFEDLIEKAMTPWTAEDMEQADDETRIEWLTATAATVRAIHHLRDACGLPPVPAAAQAIAIATAAPVGRNDPCPCGSGRKYKACCGADA</sequence>
<reference evidence="1 2" key="1">
    <citation type="submission" date="2020-02" db="EMBL/GenBank/DDBJ databases">
        <title>Nitrogenibacter mangrovi gen. nov., sp. nov. isolated from mangrove sediment, a denitrifying betaproteobacterium.</title>
        <authorList>
            <person name="Liao H."/>
            <person name="Tian Y."/>
        </authorList>
    </citation>
    <scope>NUCLEOTIDE SEQUENCE [LARGE SCALE GENOMIC DNA]</scope>
    <source>
        <strain evidence="1 2">M9-3-2</strain>
    </source>
</reference>
<dbReference type="NCBIfam" id="TIGR02292">
    <property type="entry name" value="ygfB_yecA"/>
    <property type="match status" value="1"/>
</dbReference>
<dbReference type="SUPFAM" id="SSF101327">
    <property type="entry name" value="YgfB-like"/>
    <property type="match status" value="1"/>
</dbReference>
<dbReference type="InterPro" id="IPR036255">
    <property type="entry name" value="YgfB-like_sf"/>
</dbReference>
<dbReference type="SUPFAM" id="SSF103642">
    <property type="entry name" value="Sec-C motif"/>
    <property type="match status" value="1"/>
</dbReference>
<dbReference type="AlphaFoldDB" id="A0A6C1BBN8"/>
<dbReference type="Proteomes" id="UP000501991">
    <property type="component" value="Chromosome"/>
</dbReference>
<dbReference type="RefSeq" id="WP_173765664.1">
    <property type="nucleotide sequence ID" value="NZ_CP048836.1"/>
</dbReference>
<proteinExistence type="predicted"/>
<dbReference type="Pfam" id="PF03695">
    <property type="entry name" value="UPF0149"/>
    <property type="match status" value="1"/>
</dbReference>
<accession>A0A6C1BBN8</accession>
<protein>
    <submittedName>
        <fullName evidence="1">UPF0149 family protein</fullName>
    </submittedName>
</protein>
<dbReference type="PANTHER" id="PTHR33747">
    <property type="entry name" value="UPF0225 PROTEIN SCO1677"/>
    <property type="match status" value="1"/>
</dbReference>
<organism evidence="1 2">
    <name type="scientific">Nitrogeniibacter mangrovi</name>
    <dbReference type="NCBI Taxonomy" id="2016596"/>
    <lineage>
        <taxon>Bacteria</taxon>
        <taxon>Pseudomonadati</taxon>
        <taxon>Pseudomonadota</taxon>
        <taxon>Betaproteobacteria</taxon>
        <taxon>Rhodocyclales</taxon>
        <taxon>Zoogloeaceae</taxon>
        <taxon>Nitrogeniibacter</taxon>
    </lineage>
</organism>
<dbReference type="EMBL" id="CP048836">
    <property type="protein sequence ID" value="QID19820.1"/>
    <property type="molecule type" value="Genomic_DNA"/>
</dbReference>
<keyword evidence="2" id="KW-1185">Reference proteome</keyword>
<gene>
    <name evidence="1" type="ORF">G3580_11565</name>
</gene>
<dbReference type="Pfam" id="PF02810">
    <property type="entry name" value="SEC-C"/>
    <property type="match status" value="1"/>
</dbReference>
<dbReference type="PANTHER" id="PTHR33747:SF1">
    <property type="entry name" value="ADENYLATE CYCLASE-ASSOCIATED CAP C-TERMINAL DOMAIN-CONTAINING PROTEIN"/>
    <property type="match status" value="1"/>
</dbReference>
<name>A0A6C1BBN8_9RHOO</name>
<dbReference type="Gene3D" id="3.10.450.50">
    <property type="match status" value="1"/>
</dbReference>
<evidence type="ECO:0000313" key="2">
    <source>
        <dbReference type="Proteomes" id="UP000501991"/>
    </source>
</evidence>
<dbReference type="InterPro" id="IPR004027">
    <property type="entry name" value="SEC_C_motif"/>
</dbReference>
<dbReference type="KEGG" id="azq:G3580_11565"/>
<evidence type="ECO:0000313" key="1">
    <source>
        <dbReference type="EMBL" id="QID19820.1"/>
    </source>
</evidence>
<dbReference type="InterPro" id="IPR011978">
    <property type="entry name" value="YgfB-like"/>
</dbReference>